<accession>A0ACA9QW74</accession>
<comment type="caution">
    <text evidence="1">The sequence shown here is derived from an EMBL/GenBank/DDBJ whole genome shotgun (WGS) entry which is preliminary data.</text>
</comment>
<organism evidence="1 2">
    <name type="scientific">Racocetra persica</name>
    <dbReference type="NCBI Taxonomy" id="160502"/>
    <lineage>
        <taxon>Eukaryota</taxon>
        <taxon>Fungi</taxon>
        <taxon>Fungi incertae sedis</taxon>
        <taxon>Mucoromycota</taxon>
        <taxon>Glomeromycotina</taxon>
        <taxon>Glomeromycetes</taxon>
        <taxon>Diversisporales</taxon>
        <taxon>Gigasporaceae</taxon>
        <taxon>Racocetra</taxon>
    </lineage>
</organism>
<proteinExistence type="predicted"/>
<name>A0ACA9QW74_9GLOM</name>
<feature type="non-terminal residue" evidence="1">
    <location>
        <position position="1"/>
    </location>
</feature>
<protein>
    <submittedName>
        <fullName evidence="1">35212_t:CDS:1</fullName>
    </submittedName>
</protein>
<dbReference type="Proteomes" id="UP000789920">
    <property type="component" value="Unassembled WGS sequence"/>
</dbReference>
<sequence>KNYENIHEEFKKKQKKYKEALDIAKEIPDNYRNIKIIIAYCNKEIGYDESAFKLYEEITNKKIEDLKKEENFNKVEQLFRVTEDRFKNNLEIWKHIKNKYEGLSEIADKKINKYNHSHRKARQQTNDFSKYDVF</sequence>
<keyword evidence="2" id="KW-1185">Reference proteome</keyword>
<gene>
    <name evidence="1" type="ORF">RPERSI_LOCUS15911</name>
</gene>
<dbReference type="EMBL" id="CAJVQC010038744">
    <property type="protein sequence ID" value="CAG8766911.1"/>
    <property type="molecule type" value="Genomic_DNA"/>
</dbReference>
<evidence type="ECO:0000313" key="2">
    <source>
        <dbReference type="Proteomes" id="UP000789920"/>
    </source>
</evidence>
<reference evidence="1" key="1">
    <citation type="submission" date="2021-06" db="EMBL/GenBank/DDBJ databases">
        <authorList>
            <person name="Kallberg Y."/>
            <person name="Tangrot J."/>
            <person name="Rosling A."/>
        </authorList>
    </citation>
    <scope>NUCLEOTIDE SEQUENCE</scope>
    <source>
        <strain evidence="1">MA461A</strain>
    </source>
</reference>
<evidence type="ECO:0000313" key="1">
    <source>
        <dbReference type="EMBL" id="CAG8766911.1"/>
    </source>
</evidence>